<name>A0ACC0IKW7_9ERIC</name>
<gene>
    <name evidence="1" type="ORF">LOK49_LG02G03730</name>
</gene>
<proteinExistence type="predicted"/>
<organism evidence="1 2">
    <name type="scientific">Camellia lanceoleosa</name>
    <dbReference type="NCBI Taxonomy" id="1840588"/>
    <lineage>
        <taxon>Eukaryota</taxon>
        <taxon>Viridiplantae</taxon>
        <taxon>Streptophyta</taxon>
        <taxon>Embryophyta</taxon>
        <taxon>Tracheophyta</taxon>
        <taxon>Spermatophyta</taxon>
        <taxon>Magnoliopsida</taxon>
        <taxon>eudicotyledons</taxon>
        <taxon>Gunneridae</taxon>
        <taxon>Pentapetalae</taxon>
        <taxon>asterids</taxon>
        <taxon>Ericales</taxon>
        <taxon>Theaceae</taxon>
        <taxon>Camellia</taxon>
    </lineage>
</organism>
<keyword evidence="2" id="KW-1185">Reference proteome</keyword>
<evidence type="ECO:0000313" key="1">
    <source>
        <dbReference type="EMBL" id="KAI8024761.1"/>
    </source>
</evidence>
<sequence length="175" mass="19155">MEVGEGREGWVTATGGESVEEWGCRGRVVQQHIIIGNSLNRYNFLWFLSSVFKSGSGAASEVLGCAIMVITTAGARGISEPSITLPMGGFVGMIVAVVENSDGGCGRREGSGVEMNPVWQQRKLREFCEKKGIHVIAYSPLGAKGTRWGTNLVMDCEILKRLLRLKGRLLLRWLR</sequence>
<dbReference type="Proteomes" id="UP001060215">
    <property type="component" value="Chromosome 3"/>
</dbReference>
<comment type="caution">
    <text evidence="1">The sequence shown here is derived from an EMBL/GenBank/DDBJ whole genome shotgun (WGS) entry which is preliminary data.</text>
</comment>
<reference evidence="1 2" key="1">
    <citation type="journal article" date="2022" name="Plant J.">
        <title>Chromosome-level genome of Camellia lanceoleosa provides a valuable resource for understanding genome evolution and self-incompatibility.</title>
        <authorList>
            <person name="Gong W."/>
            <person name="Xiao S."/>
            <person name="Wang L."/>
            <person name="Liao Z."/>
            <person name="Chang Y."/>
            <person name="Mo W."/>
            <person name="Hu G."/>
            <person name="Li W."/>
            <person name="Zhao G."/>
            <person name="Zhu H."/>
            <person name="Hu X."/>
            <person name="Ji K."/>
            <person name="Xiang X."/>
            <person name="Song Q."/>
            <person name="Yuan D."/>
            <person name="Jin S."/>
            <person name="Zhang L."/>
        </authorList>
    </citation>
    <scope>NUCLEOTIDE SEQUENCE [LARGE SCALE GENOMIC DNA]</scope>
    <source>
        <strain evidence="1">SQ_2022a</strain>
    </source>
</reference>
<evidence type="ECO:0000313" key="2">
    <source>
        <dbReference type="Proteomes" id="UP001060215"/>
    </source>
</evidence>
<accession>A0ACC0IKW7</accession>
<dbReference type="EMBL" id="CM045760">
    <property type="protein sequence ID" value="KAI8024761.1"/>
    <property type="molecule type" value="Genomic_DNA"/>
</dbReference>
<protein>
    <submittedName>
        <fullName evidence="1">Deoxymugineic acid synthase 1</fullName>
    </submittedName>
</protein>